<evidence type="ECO:0000313" key="2">
    <source>
        <dbReference type="EMBL" id="GAA6168024.1"/>
    </source>
</evidence>
<comment type="caution">
    <text evidence="2">The sequence shown here is derived from an EMBL/GenBank/DDBJ whole genome shotgun (WGS) entry which is preliminary data.</text>
</comment>
<proteinExistence type="predicted"/>
<dbReference type="PROSITE" id="PS51257">
    <property type="entry name" value="PROKAR_LIPOPROTEIN"/>
    <property type="match status" value="1"/>
</dbReference>
<feature type="signal peptide" evidence="1">
    <location>
        <begin position="1"/>
        <end position="22"/>
    </location>
</feature>
<gene>
    <name evidence="2" type="ORF">NBRC116591_18350</name>
</gene>
<dbReference type="Proteomes" id="UP001465153">
    <property type="component" value="Unassembled WGS sequence"/>
</dbReference>
<evidence type="ECO:0008006" key="4">
    <source>
        <dbReference type="Google" id="ProtNLM"/>
    </source>
</evidence>
<keyword evidence="1" id="KW-0732">Signal</keyword>
<evidence type="ECO:0000313" key="3">
    <source>
        <dbReference type="Proteomes" id="UP001465153"/>
    </source>
</evidence>
<keyword evidence="3" id="KW-1185">Reference proteome</keyword>
<accession>A0ABQ0A8P9</accession>
<protein>
    <recommendedName>
        <fullName evidence="4">Adhesin domain-containing protein</fullName>
    </recommendedName>
</protein>
<feature type="chain" id="PRO_5047359574" description="Adhesin domain-containing protein" evidence="1">
    <location>
        <begin position="23"/>
        <end position="221"/>
    </location>
</feature>
<organism evidence="2 3">
    <name type="scientific">Sessilibacter corallicola</name>
    <dbReference type="NCBI Taxonomy" id="2904075"/>
    <lineage>
        <taxon>Bacteria</taxon>
        <taxon>Pseudomonadati</taxon>
        <taxon>Pseudomonadota</taxon>
        <taxon>Gammaproteobacteria</taxon>
        <taxon>Cellvibrionales</taxon>
        <taxon>Cellvibrionaceae</taxon>
        <taxon>Sessilibacter</taxon>
    </lineage>
</organism>
<name>A0ABQ0A8P9_9GAMM</name>
<evidence type="ECO:0000256" key="1">
    <source>
        <dbReference type="SAM" id="SignalP"/>
    </source>
</evidence>
<sequence length="221" mass="23750">MRTAILLVVSLTLLSGCIFINAQGSEYYGEVVAKDNHFDVSGVDDVTVSFNAGEFRIAGTDDDEISTHVKVFCKRENKSCERIKNEISWGFNQQGDQLNLALLPKGVKSNSNVSIVAEVDIPKTKNLRVKMAAGSLGITNYQGCLNASLAAGSINAEVFESVVSEVTLKASVGETRLVVGDQTIEEKRQHLVGSKTQWSEGVGSCHLALSTKAGEVQLTLN</sequence>
<dbReference type="EMBL" id="BAABWN010000005">
    <property type="protein sequence ID" value="GAA6168024.1"/>
    <property type="molecule type" value="Genomic_DNA"/>
</dbReference>
<reference evidence="2 3" key="1">
    <citation type="submission" date="2024-04" db="EMBL/GenBank/DDBJ databases">
        <title>Draft genome sequence of Sessilibacter corallicola NBRC 116591.</title>
        <authorList>
            <person name="Miyakawa T."/>
            <person name="Kusuya Y."/>
            <person name="Miura T."/>
        </authorList>
    </citation>
    <scope>NUCLEOTIDE SEQUENCE [LARGE SCALE GENOMIC DNA]</scope>
    <source>
        <strain evidence="2 3">KU-00831-HH</strain>
    </source>
</reference>
<dbReference type="RefSeq" id="WP_233090830.1">
    <property type="nucleotide sequence ID" value="NZ_BAABWN010000005.1"/>
</dbReference>